<evidence type="ECO:0008006" key="6">
    <source>
        <dbReference type="Google" id="ProtNLM"/>
    </source>
</evidence>
<dbReference type="PANTHER" id="PTHR46652:SF7">
    <property type="entry name" value="LEUCINE-RICH REPEAT AND IQ DOMAIN-CONTAINING PROTEIN 1"/>
    <property type="match status" value="1"/>
</dbReference>
<dbReference type="AlphaFoldDB" id="A0A2G5CA58"/>
<dbReference type="EMBL" id="KZ305089">
    <property type="protein sequence ID" value="PIA28164.1"/>
    <property type="molecule type" value="Genomic_DNA"/>
</dbReference>
<dbReference type="InterPro" id="IPR001611">
    <property type="entry name" value="Leu-rich_rpt"/>
</dbReference>
<feature type="compositionally biased region" description="Basic and acidic residues" evidence="3">
    <location>
        <begin position="296"/>
        <end position="317"/>
    </location>
</feature>
<dbReference type="InterPro" id="IPR032675">
    <property type="entry name" value="LRR_dom_sf"/>
</dbReference>
<evidence type="ECO:0000256" key="2">
    <source>
        <dbReference type="ARBA" id="ARBA00022737"/>
    </source>
</evidence>
<dbReference type="InterPro" id="IPR003591">
    <property type="entry name" value="Leu-rich_rpt_typical-subtyp"/>
</dbReference>
<dbReference type="InterPro" id="IPR050836">
    <property type="entry name" value="SDS22/Internalin_LRR"/>
</dbReference>
<feature type="compositionally biased region" description="Basic and acidic residues" evidence="3">
    <location>
        <begin position="341"/>
        <end position="393"/>
    </location>
</feature>
<dbReference type="SUPFAM" id="SSF52058">
    <property type="entry name" value="L domain-like"/>
    <property type="match status" value="1"/>
</dbReference>
<dbReference type="SMART" id="SM00369">
    <property type="entry name" value="LRR_TYP"/>
    <property type="match status" value="4"/>
</dbReference>
<dbReference type="PANTHER" id="PTHR46652">
    <property type="entry name" value="LEUCINE-RICH REPEAT AND IQ DOMAIN-CONTAINING PROTEIN 1-RELATED"/>
    <property type="match status" value="1"/>
</dbReference>
<name>A0A2G5CA58_AQUCA</name>
<organism evidence="4 5">
    <name type="scientific">Aquilegia coerulea</name>
    <name type="common">Rocky mountain columbine</name>
    <dbReference type="NCBI Taxonomy" id="218851"/>
    <lineage>
        <taxon>Eukaryota</taxon>
        <taxon>Viridiplantae</taxon>
        <taxon>Streptophyta</taxon>
        <taxon>Embryophyta</taxon>
        <taxon>Tracheophyta</taxon>
        <taxon>Spermatophyta</taxon>
        <taxon>Magnoliopsida</taxon>
        <taxon>Ranunculales</taxon>
        <taxon>Ranunculaceae</taxon>
        <taxon>Thalictroideae</taxon>
        <taxon>Aquilegia</taxon>
    </lineage>
</organism>
<evidence type="ECO:0000256" key="1">
    <source>
        <dbReference type="ARBA" id="ARBA00022614"/>
    </source>
</evidence>
<feature type="region of interest" description="Disordered" evidence="3">
    <location>
        <begin position="296"/>
        <end position="396"/>
    </location>
</feature>
<dbReference type="Pfam" id="PF00560">
    <property type="entry name" value="LRR_1"/>
    <property type="match status" value="1"/>
</dbReference>
<gene>
    <name evidence="4" type="ORF">AQUCO_07200069v1</name>
</gene>
<evidence type="ECO:0000256" key="3">
    <source>
        <dbReference type="SAM" id="MobiDB-lite"/>
    </source>
</evidence>
<dbReference type="STRING" id="218851.A0A2G5CA58"/>
<dbReference type="Proteomes" id="UP000230069">
    <property type="component" value="Unassembled WGS sequence"/>
</dbReference>
<dbReference type="SMART" id="SM00365">
    <property type="entry name" value="LRR_SD22"/>
    <property type="match status" value="6"/>
</dbReference>
<reference evidence="4 5" key="1">
    <citation type="submission" date="2017-09" db="EMBL/GenBank/DDBJ databases">
        <title>WGS assembly of Aquilegia coerulea Goldsmith.</title>
        <authorList>
            <person name="Hodges S."/>
            <person name="Kramer E."/>
            <person name="Nordborg M."/>
            <person name="Tomkins J."/>
            <person name="Borevitz J."/>
            <person name="Derieg N."/>
            <person name="Yan J."/>
            <person name="Mihaltcheva S."/>
            <person name="Hayes R.D."/>
            <person name="Rokhsar D."/>
        </authorList>
    </citation>
    <scope>NUCLEOTIDE SEQUENCE [LARGE SCALE GENOMIC DNA]</scope>
    <source>
        <strain evidence="5">cv. Goldsmith</strain>
    </source>
</reference>
<protein>
    <recommendedName>
        <fullName evidence="6">Protein phosphatase 1 regulatory subunit 7</fullName>
    </recommendedName>
</protein>
<dbReference type="Gene3D" id="3.80.10.10">
    <property type="entry name" value="Ribonuclease Inhibitor"/>
    <property type="match status" value="2"/>
</dbReference>
<keyword evidence="2" id="KW-0677">Repeat</keyword>
<dbReference type="OrthoDB" id="1517790at2759"/>
<dbReference type="PROSITE" id="PS51450">
    <property type="entry name" value="LRR"/>
    <property type="match status" value="4"/>
</dbReference>
<accession>A0A2G5CA58</accession>
<evidence type="ECO:0000313" key="4">
    <source>
        <dbReference type="EMBL" id="PIA28164.1"/>
    </source>
</evidence>
<proteinExistence type="predicted"/>
<keyword evidence="1" id="KW-0433">Leucine-rich repeat</keyword>
<sequence length="445" mass="50312">MTRLTSQKILEENQIQDPASITELKLNHKALTDVSCLSEFKNLERLDLSFNNLTSLEDLRSCVNLKWLSVSQNKLQSLRGIENLTKLTVFNASRNKLISIDEVRSLISLRALILNDNQISSICKLDLQDLNTIVLSRNPICNISDSLVKLKSITKLSLSNCQLESIGSSLSPLLNLKELRLAHNEIMTLPTELAHNTRLLNLDLGNNSVTRYSDLKVLSSLQNLRNLNLHGNPVAEKDEIAKKIKKLVPNLQIFNSRPIERGKQNDTSKKAIDGDMINEVTDLDEEEVKSNIEKISKKRKKEENPFDKAETLDVERKAKNKTSTTNMESKKHVLSGSPDDFQVKEDSDRQRKIESKKDSDRYRKKTPDEPKIDLVDDEEVHGGKLENGRESQKNEVAVQKALDDDTVTLPAKRKKTKKVGVEHSKIKFLSPEFEVGMGGPSTWDD</sequence>
<keyword evidence="5" id="KW-1185">Reference proteome</keyword>
<evidence type="ECO:0000313" key="5">
    <source>
        <dbReference type="Proteomes" id="UP000230069"/>
    </source>
</evidence>
<dbReference type="EMBL" id="KZ305089">
    <property type="protein sequence ID" value="PIA28165.1"/>
    <property type="molecule type" value="Genomic_DNA"/>
</dbReference>
<dbReference type="EMBL" id="KZ305089">
    <property type="protein sequence ID" value="PIA28166.1"/>
    <property type="molecule type" value="Genomic_DNA"/>
</dbReference>